<dbReference type="SMART" id="SM00977">
    <property type="entry name" value="TilS_C"/>
    <property type="match status" value="1"/>
</dbReference>
<evidence type="ECO:0000313" key="10">
    <source>
        <dbReference type="EMBL" id="MBD1424880.1"/>
    </source>
</evidence>
<evidence type="ECO:0000256" key="4">
    <source>
        <dbReference type="ARBA" id="ARBA00022694"/>
    </source>
</evidence>
<evidence type="ECO:0000256" key="3">
    <source>
        <dbReference type="ARBA" id="ARBA00022598"/>
    </source>
</evidence>
<keyword evidence="6 8" id="KW-0067">ATP-binding</keyword>
<sequence length="444" mass="51982">MNLVHRFQQYIRETLHISADDKVLLAVSGGRDSMLMAHLFITSGYTCIIAHCNFQLREGEADLDEQLVSTFAQQHKVPFFARHFQTTDYAQQHGLSIQMAARELRYAWFEKLRVQQDARWIAIAQHQDDHIETVLLNLARGTGLLGLQGILPKRGEIIRPLLRFSSEEITTGVQQLQIPFRDDQSNFSTKYARNKVRLEIMPKFREITPEFDGIMRENIVHFQEAYDLLQSFVLPIREELFVLQDNRVRISKQKLEPYIQRLPLLFELFKPYGFSKNVLTDLQEHWRGESGKIFHSPHYELLLDRNDIWLKSKNLVSNTGNLLEIAADSANFAFGDKQFEMCVVEDTSIRQSENVLQVDFEKLVFPLTMRFWQEGDYFYPLGMGGKRQKLSDYFVQQKIGRYDKNTIPILINRNGDVVWIVNYRADNRYRITESTKKVFTLVCK</sequence>
<dbReference type="EMBL" id="JACNYK010000001">
    <property type="protein sequence ID" value="MBD1424880.1"/>
    <property type="molecule type" value="Genomic_DNA"/>
</dbReference>
<gene>
    <name evidence="8 10" type="primary">tilS</name>
    <name evidence="10" type="ORF">H8B17_04720</name>
</gene>
<comment type="domain">
    <text evidence="8">The N-terminal region contains the highly conserved SGGXDS motif, predicted to be a P-loop motif involved in ATP binding.</text>
</comment>
<evidence type="ECO:0000256" key="5">
    <source>
        <dbReference type="ARBA" id="ARBA00022741"/>
    </source>
</evidence>
<dbReference type="InterPro" id="IPR012094">
    <property type="entry name" value="tRNA_Ile_lys_synt"/>
</dbReference>
<dbReference type="SUPFAM" id="SSF52402">
    <property type="entry name" value="Adenine nucleotide alpha hydrolases-like"/>
    <property type="match status" value="1"/>
</dbReference>
<name>A0ABR7Y0P2_9SPHI</name>
<evidence type="ECO:0000259" key="9">
    <source>
        <dbReference type="SMART" id="SM00977"/>
    </source>
</evidence>
<dbReference type="InterPro" id="IPR012796">
    <property type="entry name" value="Lysidine-tRNA-synth_C"/>
</dbReference>
<dbReference type="InterPro" id="IPR011063">
    <property type="entry name" value="TilS/TtcA_N"/>
</dbReference>
<evidence type="ECO:0000256" key="1">
    <source>
        <dbReference type="ARBA" id="ARBA00004496"/>
    </source>
</evidence>
<dbReference type="NCBIfam" id="TIGR02433">
    <property type="entry name" value="lysidine_TilS_C"/>
    <property type="match status" value="1"/>
</dbReference>
<dbReference type="PANTHER" id="PTHR43033">
    <property type="entry name" value="TRNA(ILE)-LYSIDINE SYNTHASE-RELATED"/>
    <property type="match status" value="1"/>
</dbReference>
<organism evidence="10 11">
    <name type="scientific">Sphingobacterium arenae</name>
    <dbReference type="NCBI Taxonomy" id="1280598"/>
    <lineage>
        <taxon>Bacteria</taxon>
        <taxon>Pseudomonadati</taxon>
        <taxon>Bacteroidota</taxon>
        <taxon>Sphingobacteriia</taxon>
        <taxon>Sphingobacteriales</taxon>
        <taxon>Sphingobacteriaceae</taxon>
        <taxon>Sphingobacterium</taxon>
    </lineage>
</organism>
<dbReference type="GO" id="GO:0032267">
    <property type="term" value="F:tRNA(Ile)-lysidine synthase activity"/>
    <property type="evidence" value="ECO:0007669"/>
    <property type="project" value="UniProtKB-EC"/>
</dbReference>
<evidence type="ECO:0000313" key="11">
    <source>
        <dbReference type="Proteomes" id="UP000606494"/>
    </source>
</evidence>
<dbReference type="EC" id="6.3.4.19" evidence="8"/>
<keyword evidence="11" id="KW-1185">Reference proteome</keyword>
<dbReference type="HAMAP" id="MF_01161">
    <property type="entry name" value="tRNA_Ile_lys_synt"/>
    <property type="match status" value="1"/>
</dbReference>
<dbReference type="RefSeq" id="WP_190307979.1">
    <property type="nucleotide sequence ID" value="NZ_JACNYK010000001.1"/>
</dbReference>
<dbReference type="SUPFAM" id="SSF56037">
    <property type="entry name" value="PheT/TilS domain"/>
    <property type="match status" value="1"/>
</dbReference>
<dbReference type="CDD" id="cd01992">
    <property type="entry name" value="TilS_N"/>
    <property type="match status" value="1"/>
</dbReference>
<reference evidence="10 11" key="1">
    <citation type="submission" date="2020-08" db="EMBL/GenBank/DDBJ databases">
        <title>Sphingobacterium sp. DN00404 isolated from aquaculture water.</title>
        <authorList>
            <person name="Zhang M."/>
        </authorList>
    </citation>
    <scope>NUCLEOTIDE SEQUENCE [LARGE SCALE GENOMIC DNA]</scope>
    <source>
        <strain evidence="10 11">KCTC 32294</strain>
    </source>
</reference>
<feature type="binding site" evidence="8">
    <location>
        <begin position="28"/>
        <end position="33"/>
    </location>
    <ligand>
        <name>ATP</name>
        <dbReference type="ChEBI" id="CHEBI:30616"/>
    </ligand>
</feature>
<dbReference type="NCBIfam" id="TIGR02432">
    <property type="entry name" value="lysidine_TilS_N"/>
    <property type="match status" value="1"/>
</dbReference>
<dbReference type="InterPro" id="IPR014729">
    <property type="entry name" value="Rossmann-like_a/b/a_fold"/>
</dbReference>
<keyword evidence="5 8" id="KW-0547">Nucleotide-binding</keyword>
<accession>A0ABR7Y0P2</accession>
<evidence type="ECO:0000256" key="6">
    <source>
        <dbReference type="ARBA" id="ARBA00022840"/>
    </source>
</evidence>
<feature type="domain" description="Lysidine-tRNA(Ile) synthetase C-terminal" evidence="9">
    <location>
        <begin position="367"/>
        <end position="441"/>
    </location>
</feature>
<keyword evidence="2 8" id="KW-0963">Cytoplasm</keyword>
<comment type="function">
    <text evidence="8">Ligates lysine onto the cytidine present at position 34 of the AUA codon-specific tRNA(Ile) that contains the anticodon CAU, in an ATP-dependent manner. Cytidine is converted to lysidine, thus changing the amino acid specificity of the tRNA from methionine to isoleucine.</text>
</comment>
<comment type="similarity">
    <text evidence="8">Belongs to the tRNA(Ile)-lysidine synthase family.</text>
</comment>
<keyword evidence="3 8" id="KW-0436">Ligase</keyword>
<evidence type="ECO:0000256" key="8">
    <source>
        <dbReference type="HAMAP-Rule" id="MF_01161"/>
    </source>
</evidence>
<comment type="catalytic activity">
    <reaction evidence="7 8">
        <text>cytidine(34) in tRNA(Ile2) + L-lysine + ATP = lysidine(34) in tRNA(Ile2) + AMP + diphosphate + H(+)</text>
        <dbReference type="Rhea" id="RHEA:43744"/>
        <dbReference type="Rhea" id="RHEA-COMP:10625"/>
        <dbReference type="Rhea" id="RHEA-COMP:10670"/>
        <dbReference type="ChEBI" id="CHEBI:15378"/>
        <dbReference type="ChEBI" id="CHEBI:30616"/>
        <dbReference type="ChEBI" id="CHEBI:32551"/>
        <dbReference type="ChEBI" id="CHEBI:33019"/>
        <dbReference type="ChEBI" id="CHEBI:82748"/>
        <dbReference type="ChEBI" id="CHEBI:83665"/>
        <dbReference type="ChEBI" id="CHEBI:456215"/>
        <dbReference type="EC" id="6.3.4.19"/>
    </reaction>
</comment>
<dbReference type="Gene3D" id="3.40.50.620">
    <property type="entry name" value="HUPs"/>
    <property type="match status" value="1"/>
</dbReference>
<proteinExistence type="inferred from homology"/>
<keyword evidence="4 8" id="KW-0819">tRNA processing</keyword>
<dbReference type="PANTHER" id="PTHR43033:SF1">
    <property type="entry name" value="TRNA(ILE)-LYSIDINE SYNTHASE-RELATED"/>
    <property type="match status" value="1"/>
</dbReference>
<comment type="subcellular location">
    <subcellularLocation>
        <location evidence="1 8">Cytoplasm</location>
    </subcellularLocation>
</comment>
<dbReference type="InterPro" id="IPR012795">
    <property type="entry name" value="tRNA_Ile_lys_synt_N"/>
</dbReference>
<dbReference type="Pfam" id="PF01171">
    <property type="entry name" value="ATP_bind_3"/>
    <property type="match status" value="1"/>
</dbReference>
<comment type="caution">
    <text evidence="10">The sequence shown here is derived from an EMBL/GenBank/DDBJ whole genome shotgun (WGS) entry which is preliminary data.</text>
</comment>
<dbReference type="Pfam" id="PF11734">
    <property type="entry name" value="TilS_C"/>
    <property type="match status" value="1"/>
</dbReference>
<dbReference type="Proteomes" id="UP000606494">
    <property type="component" value="Unassembled WGS sequence"/>
</dbReference>
<evidence type="ECO:0000256" key="2">
    <source>
        <dbReference type="ARBA" id="ARBA00022490"/>
    </source>
</evidence>
<protein>
    <recommendedName>
        <fullName evidence="8">tRNA(Ile)-lysidine synthase</fullName>
        <ecNumber evidence="8">6.3.4.19</ecNumber>
    </recommendedName>
    <alternativeName>
        <fullName evidence="8">tRNA(Ile)-2-lysyl-cytidine synthase</fullName>
    </alternativeName>
    <alternativeName>
        <fullName evidence="8">tRNA(Ile)-lysidine synthetase</fullName>
    </alternativeName>
</protein>
<evidence type="ECO:0000256" key="7">
    <source>
        <dbReference type="ARBA" id="ARBA00048539"/>
    </source>
</evidence>